<feature type="domain" description="Major facilitator superfamily (MFS) profile" evidence="9">
    <location>
        <begin position="15"/>
        <end position="455"/>
    </location>
</feature>
<evidence type="ECO:0000256" key="3">
    <source>
        <dbReference type="ARBA" id="ARBA00022448"/>
    </source>
</evidence>
<protein>
    <submittedName>
        <fullName evidence="10">General substrate transporter</fullName>
    </submittedName>
</protein>
<dbReference type="Proteomes" id="UP000799753">
    <property type="component" value="Unassembled WGS sequence"/>
</dbReference>
<dbReference type="InterPro" id="IPR003663">
    <property type="entry name" value="Sugar/inositol_transpt"/>
</dbReference>
<dbReference type="Pfam" id="PF00083">
    <property type="entry name" value="Sugar_tr"/>
    <property type="match status" value="1"/>
</dbReference>
<dbReference type="PANTHER" id="PTHR48022:SF26">
    <property type="entry name" value="MAJOR FACILITATOR SUPERFAMILY (MFS) PROFILE DOMAIN-CONTAINING PROTEIN-RELATED"/>
    <property type="match status" value="1"/>
</dbReference>
<accession>A0A6A6S952</accession>
<keyword evidence="4 8" id="KW-0812">Transmembrane</keyword>
<feature type="transmembrane region" description="Helical" evidence="8">
    <location>
        <begin position="176"/>
        <end position="195"/>
    </location>
</feature>
<dbReference type="InterPro" id="IPR005828">
    <property type="entry name" value="MFS_sugar_transport-like"/>
</dbReference>
<dbReference type="NCBIfam" id="TIGR00879">
    <property type="entry name" value="SP"/>
    <property type="match status" value="1"/>
</dbReference>
<evidence type="ECO:0000256" key="8">
    <source>
        <dbReference type="SAM" id="Phobius"/>
    </source>
</evidence>
<dbReference type="PROSITE" id="PS00216">
    <property type="entry name" value="SUGAR_TRANSPORT_1"/>
    <property type="match status" value="1"/>
</dbReference>
<dbReference type="InterPro" id="IPR005829">
    <property type="entry name" value="Sugar_transporter_CS"/>
</dbReference>
<evidence type="ECO:0000256" key="7">
    <source>
        <dbReference type="RuleBase" id="RU003346"/>
    </source>
</evidence>
<dbReference type="EMBL" id="MU006780">
    <property type="protein sequence ID" value="KAF2642958.1"/>
    <property type="molecule type" value="Genomic_DNA"/>
</dbReference>
<dbReference type="GO" id="GO:0005351">
    <property type="term" value="F:carbohydrate:proton symporter activity"/>
    <property type="evidence" value="ECO:0007669"/>
    <property type="project" value="TreeGrafter"/>
</dbReference>
<keyword evidence="11" id="KW-1185">Reference proteome</keyword>
<feature type="transmembrane region" description="Helical" evidence="8">
    <location>
        <begin position="143"/>
        <end position="164"/>
    </location>
</feature>
<feature type="transmembrane region" description="Helical" evidence="8">
    <location>
        <begin position="362"/>
        <end position="389"/>
    </location>
</feature>
<comment type="similarity">
    <text evidence="2 7">Belongs to the major facilitator superfamily. Sugar transporter (TC 2.A.1.1) family.</text>
</comment>
<feature type="transmembrane region" description="Helical" evidence="8">
    <location>
        <begin position="54"/>
        <end position="76"/>
    </location>
</feature>
<comment type="subcellular location">
    <subcellularLocation>
        <location evidence="1">Membrane</location>
        <topology evidence="1">Multi-pass membrane protein</topology>
    </subcellularLocation>
</comment>
<dbReference type="SUPFAM" id="SSF103473">
    <property type="entry name" value="MFS general substrate transporter"/>
    <property type="match status" value="1"/>
</dbReference>
<keyword evidence="6 8" id="KW-0472">Membrane</keyword>
<keyword evidence="3 7" id="KW-0813">Transport</keyword>
<dbReference type="OrthoDB" id="6133115at2759"/>
<dbReference type="PRINTS" id="PR00171">
    <property type="entry name" value="SUGRTRNSPORT"/>
</dbReference>
<dbReference type="InterPro" id="IPR036259">
    <property type="entry name" value="MFS_trans_sf"/>
</dbReference>
<dbReference type="InterPro" id="IPR020846">
    <property type="entry name" value="MFS_dom"/>
</dbReference>
<reference evidence="10" key="1">
    <citation type="journal article" date="2020" name="Stud. Mycol.">
        <title>101 Dothideomycetes genomes: a test case for predicting lifestyles and emergence of pathogens.</title>
        <authorList>
            <person name="Haridas S."/>
            <person name="Albert R."/>
            <person name="Binder M."/>
            <person name="Bloem J."/>
            <person name="Labutti K."/>
            <person name="Salamov A."/>
            <person name="Andreopoulos B."/>
            <person name="Baker S."/>
            <person name="Barry K."/>
            <person name="Bills G."/>
            <person name="Bluhm B."/>
            <person name="Cannon C."/>
            <person name="Castanera R."/>
            <person name="Culley D."/>
            <person name="Daum C."/>
            <person name="Ezra D."/>
            <person name="Gonzalez J."/>
            <person name="Henrissat B."/>
            <person name="Kuo A."/>
            <person name="Liang C."/>
            <person name="Lipzen A."/>
            <person name="Lutzoni F."/>
            <person name="Magnuson J."/>
            <person name="Mondo S."/>
            <person name="Nolan M."/>
            <person name="Ohm R."/>
            <person name="Pangilinan J."/>
            <person name="Park H.-J."/>
            <person name="Ramirez L."/>
            <person name="Alfaro M."/>
            <person name="Sun H."/>
            <person name="Tritt A."/>
            <person name="Yoshinaga Y."/>
            <person name="Zwiers L.-H."/>
            <person name="Turgeon B."/>
            <person name="Goodwin S."/>
            <person name="Spatafora J."/>
            <person name="Crous P."/>
            <person name="Grigoriev I."/>
        </authorList>
    </citation>
    <scope>NUCLEOTIDE SEQUENCE</scope>
    <source>
        <strain evidence="10">CBS 473.64</strain>
    </source>
</reference>
<gene>
    <name evidence="10" type="ORF">P280DRAFT_421375</name>
</gene>
<sequence length="524" mass="57289">MVWGNLEGYALEVTLTAANSAGQAWYGYDQGIISGILISSTFIEAFPQTKVTDIQGITASCFSLGNLVGCLLAAIFGDWLGRKNTLRCGAAISGLGAILQAAAVNFPMLIIGRIINGFGNGIVSSTVGVYQAESVRGERRGKLSVIVVLHNVIFYMIGSWLTLGTSFSSSSLQWRLPLGLQLVPCFAMTFFLQWVPESPRWLLLHDRIDEGHESLRRYLGKGLRPDDENVMHQLMSIRGAIQIERESQLSFMEVLRGHDRSGSFRRLLLGCGGQFMQQFGGINALNYYFPTILEKNLGMSNLMSRILTGCNATSYAISTAMAFWLIESAGRRSLMLHGASLQFIAYVLVAISVALLPTNEQAWGGVAVTFLFFYYAAFGCTWGMVPWVYQAEINSLGMRTKGAAAATATNWLAGFVCTQFTPTGIKNIGYGFYIIFACFNLAFIVIVYFLYPETAGRTLEDLNSYFDIDSGNGWFIAIGDKEAKSRQRPLAAIEAEEARVAAATSAKIVDSGKDGNTHIEQADV</sequence>
<evidence type="ECO:0000256" key="2">
    <source>
        <dbReference type="ARBA" id="ARBA00010992"/>
    </source>
</evidence>
<evidence type="ECO:0000256" key="1">
    <source>
        <dbReference type="ARBA" id="ARBA00004141"/>
    </source>
</evidence>
<keyword evidence="5 8" id="KW-1133">Transmembrane helix</keyword>
<feature type="transmembrane region" description="Helical" evidence="8">
    <location>
        <begin position="306"/>
        <end position="326"/>
    </location>
</feature>
<proteinExistence type="inferred from homology"/>
<feature type="transmembrane region" description="Helical" evidence="8">
    <location>
        <begin position="88"/>
        <end position="115"/>
    </location>
</feature>
<evidence type="ECO:0000256" key="4">
    <source>
        <dbReference type="ARBA" id="ARBA00022692"/>
    </source>
</evidence>
<dbReference type="PROSITE" id="PS00217">
    <property type="entry name" value="SUGAR_TRANSPORT_2"/>
    <property type="match status" value="1"/>
</dbReference>
<dbReference type="GO" id="GO:0016020">
    <property type="term" value="C:membrane"/>
    <property type="evidence" value="ECO:0007669"/>
    <property type="project" value="UniProtKB-SubCell"/>
</dbReference>
<evidence type="ECO:0000256" key="6">
    <source>
        <dbReference type="ARBA" id="ARBA00023136"/>
    </source>
</evidence>
<evidence type="ECO:0000313" key="11">
    <source>
        <dbReference type="Proteomes" id="UP000799753"/>
    </source>
</evidence>
<dbReference type="FunFam" id="1.20.1250.20:FF:000134">
    <property type="entry name" value="MFS sugar transporter protein"/>
    <property type="match status" value="1"/>
</dbReference>
<dbReference type="InterPro" id="IPR050360">
    <property type="entry name" value="MFS_Sugar_Transporters"/>
</dbReference>
<feature type="transmembrane region" description="Helical" evidence="8">
    <location>
        <begin position="430"/>
        <end position="451"/>
    </location>
</feature>
<feature type="transmembrane region" description="Helical" evidence="8">
    <location>
        <begin position="338"/>
        <end position="356"/>
    </location>
</feature>
<dbReference type="Gene3D" id="1.20.1250.20">
    <property type="entry name" value="MFS general substrate transporter like domains"/>
    <property type="match status" value="1"/>
</dbReference>
<dbReference type="AlphaFoldDB" id="A0A6A6S952"/>
<name>A0A6A6S952_9PLEO</name>
<organism evidence="10 11">
    <name type="scientific">Massarina eburnea CBS 473.64</name>
    <dbReference type="NCBI Taxonomy" id="1395130"/>
    <lineage>
        <taxon>Eukaryota</taxon>
        <taxon>Fungi</taxon>
        <taxon>Dikarya</taxon>
        <taxon>Ascomycota</taxon>
        <taxon>Pezizomycotina</taxon>
        <taxon>Dothideomycetes</taxon>
        <taxon>Pleosporomycetidae</taxon>
        <taxon>Pleosporales</taxon>
        <taxon>Massarineae</taxon>
        <taxon>Massarinaceae</taxon>
        <taxon>Massarina</taxon>
    </lineage>
</organism>
<evidence type="ECO:0000256" key="5">
    <source>
        <dbReference type="ARBA" id="ARBA00022989"/>
    </source>
</evidence>
<evidence type="ECO:0000259" key="9">
    <source>
        <dbReference type="PROSITE" id="PS50850"/>
    </source>
</evidence>
<dbReference type="PROSITE" id="PS50850">
    <property type="entry name" value="MFS"/>
    <property type="match status" value="1"/>
</dbReference>
<evidence type="ECO:0000313" key="10">
    <source>
        <dbReference type="EMBL" id="KAF2642958.1"/>
    </source>
</evidence>
<dbReference type="PANTHER" id="PTHR48022">
    <property type="entry name" value="PLASTIDIC GLUCOSE TRANSPORTER 4"/>
    <property type="match status" value="1"/>
</dbReference>